<evidence type="ECO:0000313" key="1">
    <source>
        <dbReference type="EMBL" id="KIW94643.1"/>
    </source>
</evidence>
<dbReference type="VEuPathDB" id="FungiDB:Z519_04619"/>
<gene>
    <name evidence="1" type="ORF">Z519_04619</name>
</gene>
<organism evidence="1 2">
    <name type="scientific">Cladophialophora bantiana (strain ATCC 10958 / CBS 173.52 / CDC B-1940 / NIH 8579)</name>
    <name type="common">Xylohypha bantiana</name>
    <dbReference type="NCBI Taxonomy" id="1442370"/>
    <lineage>
        <taxon>Eukaryota</taxon>
        <taxon>Fungi</taxon>
        <taxon>Dikarya</taxon>
        <taxon>Ascomycota</taxon>
        <taxon>Pezizomycotina</taxon>
        <taxon>Eurotiomycetes</taxon>
        <taxon>Chaetothyriomycetidae</taxon>
        <taxon>Chaetothyriales</taxon>
        <taxon>Herpotrichiellaceae</taxon>
        <taxon>Cladophialophora</taxon>
    </lineage>
</organism>
<dbReference type="OrthoDB" id="4137839at2759"/>
<dbReference type="EMBL" id="KN846985">
    <property type="protein sequence ID" value="KIW94643.1"/>
    <property type="molecule type" value="Genomic_DNA"/>
</dbReference>
<reference evidence="1" key="1">
    <citation type="submission" date="2015-01" db="EMBL/GenBank/DDBJ databases">
        <title>The Genome Sequence of Cladophialophora bantiana CBS 173.52.</title>
        <authorList>
            <consortium name="The Broad Institute Genomics Platform"/>
            <person name="Cuomo C."/>
            <person name="de Hoog S."/>
            <person name="Gorbushina A."/>
            <person name="Stielow B."/>
            <person name="Teixiera M."/>
            <person name="Abouelleil A."/>
            <person name="Chapman S.B."/>
            <person name="Priest M."/>
            <person name="Young S.K."/>
            <person name="Wortman J."/>
            <person name="Nusbaum C."/>
            <person name="Birren B."/>
        </authorList>
    </citation>
    <scope>NUCLEOTIDE SEQUENCE [LARGE SCALE GENOMIC DNA]</scope>
    <source>
        <strain evidence="1">CBS 173.52</strain>
    </source>
</reference>
<accession>A0A0D2HMP9</accession>
<dbReference type="RefSeq" id="XP_016621312.1">
    <property type="nucleotide sequence ID" value="XM_016762365.1"/>
</dbReference>
<name>A0A0D2HMP9_CLAB1</name>
<evidence type="ECO:0000313" key="2">
    <source>
        <dbReference type="Proteomes" id="UP000053789"/>
    </source>
</evidence>
<keyword evidence="2" id="KW-1185">Reference proteome</keyword>
<dbReference type="HOGENOM" id="CLU_2558117_0_0_1"/>
<dbReference type="GeneID" id="27697547"/>
<proteinExistence type="predicted"/>
<sequence>MARATTAPYPPIPPLDTTMEDGLVDARSIAKKDKLIGAGYTFHYKPNYRWVYYANMVKDEILSFKLVDTNLSLAGSTQYLFR</sequence>
<dbReference type="Proteomes" id="UP000053789">
    <property type="component" value="Unassembled WGS sequence"/>
</dbReference>
<dbReference type="AlphaFoldDB" id="A0A0D2HMP9"/>
<protein>
    <submittedName>
        <fullName evidence="1">Uncharacterized protein</fullName>
    </submittedName>
</protein>